<sequence length="348" mass="38331">MSGMNNIPSVNQTQLLSLMSVCAAARRPLLVWGSPGIGKSDLTRAFAEVVEGEVCDIRLAQYDAVDIRGLPDVSENRTIWHPPSTLPLVGNDDWSDDKPIVLFLDEILQAAPAVQSVAFQLVLERRIGEHELKPNVLIFAASNRETDRAGVQKMLLPLANRFMHVNLEPSLDAWKDWALASGVDPMLVAYLNFRPDMLDQFDEALKAGTKAFPTPRAWHAVSDVLAALEGDPDLRNVAVSSIVGEGVGAELAAFLRSASELPSWTKIIEGPESIAIPDRPDMMYALVGLMANRVDPETAPACITLAKRLPQEYAVMWMADVSRRKRDLVIKSKEMLAYQTELHHAIYG</sequence>
<dbReference type="Proteomes" id="UP000315400">
    <property type="component" value="Unassembled WGS sequence"/>
</dbReference>
<dbReference type="Pfam" id="PF20030">
    <property type="entry name" value="bpMoxR"/>
    <property type="match status" value="1"/>
</dbReference>
<dbReference type="CDD" id="cd00009">
    <property type="entry name" value="AAA"/>
    <property type="match status" value="1"/>
</dbReference>
<evidence type="ECO:0000259" key="1">
    <source>
        <dbReference type="Pfam" id="PF20030"/>
    </source>
</evidence>
<proteinExistence type="predicted"/>
<name>A0A540VQY6_9GAMM</name>
<organism evidence="2">
    <name type="scientific">Spiribacter salinus</name>
    <dbReference type="NCBI Taxonomy" id="1335746"/>
    <lineage>
        <taxon>Bacteria</taxon>
        <taxon>Pseudomonadati</taxon>
        <taxon>Pseudomonadota</taxon>
        <taxon>Gammaproteobacteria</taxon>
        <taxon>Chromatiales</taxon>
        <taxon>Ectothiorhodospiraceae</taxon>
        <taxon>Spiribacter</taxon>
    </lineage>
</organism>
<reference evidence="2" key="1">
    <citation type="submission" date="2019-06" db="EMBL/GenBank/DDBJ databases">
        <title>Metagenome assembled Genome of Spiribacter salinus SL48-SHIP from the microbial mat of Salt Lake 48 (Novosibirsk region, Russia).</title>
        <authorList>
            <person name="Shipova A."/>
            <person name="Rozanov A.S."/>
            <person name="Bryanskaya A.V."/>
            <person name="Peltek S.E."/>
        </authorList>
    </citation>
    <scope>NUCLEOTIDE SEQUENCE [LARGE SCALE GENOMIC DNA]</scope>
    <source>
        <strain evidence="2">SL48-SHIP-2</strain>
    </source>
</reference>
<dbReference type="InterPro" id="IPR045427">
    <property type="entry name" value="MoxR"/>
</dbReference>
<dbReference type="AlphaFoldDB" id="A0A540VQY6"/>
<evidence type="ECO:0000313" key="2">
    <source>
        <dbReference type="EMBL" id="TQE99187.1"/>
    </source>
</evidence>
<dbReference type="Gene3D" id="3.40.50.300">
    <property type="entry name" value="P-loop containing nucleotide triphosphate hydrolases"/>
    <property type="match status" value="1"/>
</dbReference>
<accession>A0A540VQY6</accession>
<dbReference type="EMBL" id="VIFK01000084">
    <property type="protein sequence ID" value="TQE99187.1"/>
    <property type="molecule type" value="Genomic_DNA"/>
</dbReference>
<gene>
    <name evidence="2" type="ORF">FKY71_09915</name>
</gene>
<feature type="domain" description="MoxR" evidence="1">
    <location>
        <begin position="10"/>
        <end position="151"/>
    </location>
</feature>
<dbReference type="SUPFAM" id="SSF52540">
    <property type="entry name" value="P-loop containing nucleoside triphosphate hydrolases"/>
    <property type="match status" value="1"/>
</dbReference>
<comment type="caution">
    <text evidence="2">The sequence shown here is derived from an EMBL/GenBank/DDBJ whole genome shotgun (WGS) entry which is preliminary data.</text>
</comment>
<dbReference type="InterPro" id="IPR027417">
    <property type="entry name" value="P-loop_NTPase"/>
</dbReference>
<protein>
    <submittedName>
        <fullName evidence="2">AAA family ATPase</fullName>
    </submittedName>
</protein>